<dbReference type="VEuPathDB" id="FungiDB:PV08_08694"/>
<evidence type="ECO:0000313" key="4">
    <source>
        <dbReference type="EMBL" id="KIW13506.1"/>
    </source>
</evidence>
<reference evidence="4 5" key="1">
    <citation type="submission" date="2015-01" db="EMBL/GenBank/DDBJ databases">
        <title>The Genome Sequence of Exophiala spinifera CBS89968.</title>
        <authorList>
            <consortium name="The Broad Institute Genomics Platform"/>
            <person name="Cuomo C."/>
            <person name="de Hoog S."/>
            <person name="Gorbushina A."/>
            <person name="Stielow B."/>
            <person name="Teixiera M."/>
            <person name="Abouelleil A."/>
            <person name="Chapman S.B."/>
            <person name="Priest M."/>
            <person name="Young S.K."/>
            <person name="Wortman J."/>
            <person name="Nusbaum C."/>
            <person name="Birren B."/>
        </authorList>
    </citation>
    <scope>NUCLEOTIDE SEQUENCE [LARGE SCALE GENOMIC DNA]</scope>
    <source>
        <strain evidence="4 5">CBS 89968</strain>
    </source>
</reference>
<dbReference type="RefSeq" id="XP_016233722.1">
    <property type="nucleotide sequence ID" value="XM_016383019.1"/>
</dbReference>
<accession>A0A0D1YEN6</accession>
<evidence type="ECO:0000256" key="2">
    <source>
        <dbReference type="ARBA" id="ARBA00022840"/>
    </source>
</evidence>
<dbReference type="PANTHER" id="PTHR43272:SF33">
    <property type="entry name" value="AMP-BINDING DOMAIN-CONTAINING PROTEIN-RELATED"/>
    <property type="match status" value="1"/>
</dbReference>
<dbReference type="OrthoDB" id="1700726at2759"/>
<dbReference type="HOGENOM" id="CLU_000022_45_4_1"/>
<keyword evidence="1" id="KW-0547">Nucleotide-binding</keyword>
<dbReference type="InterPro" id="IPR020845">
    <property type="entry name" value="AMP-binding_CS"/>
</dbReference>
<dbReference type="GeneID" id="27335777"/>
<dbReference type="Proteomes" id="UP000053328">
    <property type="component" value="Unassembled WGS sequence"/>
</dbReference>
<name>A0A0D1YEN6_9EURO</name>
<evidence type="ECO:0000259" key="3">
    <source>
        <dbReference type="Pfam" id="PF00501"/>
    </source>
</evidence>
<dbReference type="STRING" id="91928.A0A0D1YEN6"/>
<dbReference type="EMBL" id="KN847497">
    <property type="protein sequence ID" value="KIW13506.1"/>
    <property type="molecule type" value="Genomic_DNA"/>
</dbReference>
<dbReference type="GO" id="GO:0005524">
    <property type="term" value="F:ATP binding"/>
    <property type="evidence" value="ECO:0007669"/>
    <property type="project" value="UniProtKB-KW"/>
</dbReference>
<dbReference type="GO" id="GO:0005783">
    <property type="term" value="C:endoplasmic reticulum"/>
    <property type="evidence" value="ECO:0007669"/>
    <property type="project" value="TreeGrafter"/>
</dbReference>
<evidence type="ECO:0000256" key="1">
    <source>
        <dbReference type="ARBA" id="ARBA00022741"/>
    </source>
</evidence>
<dbReference type="InterPro" id="IPR000873">
    <property type="entry name" value="AMP-dep_synth/lig_dom"/>
</dbReference>
<organism evidence="4 5">
    <name type="scientific">Exophiala spinifera</name>
    <dbReference type="NCBI Taxonomy" id="91928"/>
    <lineage>
        <taxon>Eukaryota</taxon>
        <taxon>Fungi</taxon>
        <taxon>Dikarya</taxon>
        <taxon>Ascomycota</taxon>
        <taxon>Pezizomycotina</taxon>
        <taxon>Eurotiomycetes</taxon>
        <taxon>Chaetothyriomycetidae</taxon>
        <taxon>Chaetothyriales</taxon>
        <taxon>Herpotrichiellaceae</taxon>
        <taxon>Exophiala</taxon>
    </lineage>
</organism>
<dbReference type="InterPro" id="IPR042099">
    <property type="entry name" value="ANL_N_sf"/>
</dbReference>
<dbReference type="AlphaFoldDB" id="A0A0D1YEN6"/>
<keyword evidence="2" id="KW-0067">ATP-binding</keyword>
<gene>
    <name evidence="4" type="ORF">PV08_08694</name>
</gene>
<feature type="domain" description="AMP-dependent synthetase/ligase" evidence="3">
    <location>
        <begin position="68"/>
        <end position="515"/>
    </location>
</feature>
<keyword evidence="5" id="KW-1185">Reference proteome</keyword>
<dbReference type="SUPFAM" id="SSF56801">
    <property type="entry name" value="Acetyl-CoA synthetase-like"/>
    <property type="match status" value="1"/>
</dbReference>
<dbReference type="PANTHER" id="PTHR43272">
    <property type="entry name" value="LONG-CHAIN-FATTY-ACID--COA LIGASE"/>
    <property type="match status" value="1"/>
</dbReference>
<evidence type="ECO:0000313" key="5">
    <source>
        <dbReference type="Proteomes" id="UP000053328"/>
    </source>
</evidence>
<sequence>MPSFLSSTPLHLQKAAEYRNPPPKGQPYSLTVPNSKVDGRTSIYRHHKCPDGTLQTIDPSILTGHDMFESAAQRYPHSPCLGWRPWDASKNAYGSYEWIDYETVAQRRKNFGVGLVEIHAREGITGAQYGIGLWCQNRPEWQLTDLACMSQSLFSVSLYDTLGPDTSEYIIRHADLACVVCSLSHVPTLLKIKPRLSKLKVLVVIDPLESGSEKPELSKQALLDKFAADVGLKIYSLDTVEKLGASLDRPVNPPRPADPITINYTSGTTGPPKGVVLTHAMAVAATSSSLVSSSSDNKSSILSYLPLAHIYGRLIEHSALWSGSRIGYFHGNALELVEDLKCIRPTTFASVPRLFNRFGGAIKAATVEQPGVKGSLSRYIVRTKLANANPNTAQNPTYSHPVYDRVWGKKVASALGLDRAKTMVSGSAPLDPSLQQFLRVVFSARVFQGYGLTETYAIALTQPTDDFSVGNCGAVTPCNEACLLSVPDMEYTVEDKPYPRGELLLRGSSVFTGYFKNEEETAKSFTEDGWFKTGDICSVDELGRFRIIDRRKNVLKLAQGEYISPERIEGVYLSSCSYLAQAFVHGDSVQTFLVAILAVQPDTFSVFASKLLGKEIAPTDMAAIQAACDDPKVKAAVLSDLDKAGRRKKFAGYERVRNVKLYIDPFTIDNELLTPTLKLKRPVAAKKFRDVLDQLYAEGLEMEKQGAGAGKARAKL</sequence>
<proteinExistence type="predicted"/>
<protein>
    <recommendedName>
        <fullName evidence="3">AMP-dependent synthetase/ligase domain-containing protein</fullName>
    </recommendedName>
</protein>
<dbReference type="Pfam" id="PF00501">
    <property type="entry name" value="AMP-binding"/>
    <property type="match status" value="1"/>
</dbReference>
<dbReference type="GO" id="GO:0004467">
    <property type="term" value="F:long-chain fatty acid-CoA ligase activity"/>
    <property type="evidence" value="ECO:0007669"/>
    <property type="project" value="TreeGrafter"/>
</dbReference>
<dbReference type="GO" id="GO:0016020">
    <property type="term" value="C:membrane"/>
    <property type="evidence" value="ECO:0007669"/>
    <property type="project" value="TreeGrafter"/>
</dbReference>
<dbReference type="PROSITE" id="PS00455">
    <property type="entry name" value="AMP_BINDING"/>
    <property type="match status" value="1"/>
</dbReference>
<dbReference type="Gene3D" id="3.40.50.12780">
    <property type="entry name" value="N-terminal domain of ligase-like"/>
    <property type="match status" value="1"/>
</dbReference>